<dbReference type="EMBL" id="CP159278">
    <property type="protein sequence ID" value="XCN78816.1"/>
    <property type="molecule type" value="Genomic_DNA"/>
</dbReference>
<reference evidence="1" key="1">
    <citation type="journal article" date="2014" name="Genome Announc.">
        <title>Draft Genome Sequences of a Phylogenetically Diverse Suite of Pseudomonas syringae Strains from Multiple Source Populations.</title>
        <authorList>
            <person name="Baltrus D.A."/>
            <person name="Yourstone S."/>
            <person name="Lind A."/>
            <person name="Guilbaud C."/>
            <person name="Sands D.C."/>
            <person name="Jones C.D."/>
            <person name="Morris C.E."/>
            <person name="Dangl J.L."/>
        </authorList>
    </citation>
    <scope>NUCLEOTIDE SEQUENCE</scope>
    <source>
        <strain evidence="1">USA007</strain>
    </source>
</reference>
<accession>A0AAU8MB90</accession>
<evidence type="ECO:0000313" key="1">
    <source>
        <dbReference type="EMBL" id="XCN78816.1"/>
    </source>
</evidence>
<organism evidence="1">
    <name type="scientific">Pseudomonas syringae USA007</name>
    <dbReference type="NCBI Taxonomy" id="1357288"/>
    <lineage>
        <taxon>Bacteria</taxon>
        <taxon>Pseudomonadati</taxon>
        <taxon>Pseudomonadota</taxon>
        <taxon>Gammaproteobacteria</taxon>
        <taxon>Pseudomonadales</taxon>
        <taxon>Pseudomonadaceae</taxon>
        <taxon>Pseudomonas</taxon>
        <taxon>Pseudomonas syringae</taxon>
    </lineage>
</organism>
<name>A0AAU8MB90_PSESX</name>
<protein>
    <submittedName>
        <fullName evidence="1">Uncharacterized protein</fullName>
    </submittedName>
</protein>
<dbReference type="RefSeq" id="WP_080270212.1">
    <property type="nucleotide sequence ID" value="NZ_CP159278.1"/>
</dbReference>
<gene>
    <name evidence="1" type="ORF">N027_04635</name>
</gene>
<sequence>MGNHVTHASFSQVRLASLLLLVIACTGLFFAPERSQAEVVNLATCPVGTHTATWSPGVTNTAKTTDVVTTSNWGPCVLPSFPLVVSASSMQSFQAPLSCQSLLLQTSNVVWIITWSDGATSTYTFNTSFNTVNGLITAVLGVGTITDGRFKNATALSTFELGNFQAALSNSCGTTTGVTGVTGVSGLSTLVITP</sequence>
<reference evidence="1" key="2">
    <citation type="submission" date="2024-07" db="EMBL/GenBank/DDBJ databases">
        <title>A complete genome sequence for Pseudomonas syringae USA007.</title>
        <authorList>
            <person name="Baltrus D.A."/>
        </authorList>
    </citation>
    <scope>NUCLEOTIDE SEQUENCE</scope>
    <source>
        <strain evidence="1">USA007</strain>
    </source>
</reference>
<dbReference type="AlphaFoldDB" id="A0AAU8MB90"/>
<proteinExistence type="predicted"/>